<comment type="caution">
    <text evidence="15">The sequence shown here is derived from an EMBL/GenBank/DDBJ whole genome shotgun (WGS) entry which is preliminary data.</text>
</comment>
<keyword evidence="9" id="KW-1015">Disulfide bond</keyword>
<feature type="transmembrane region" description="Helical" evidence="12">
    <location>
        <begin position="27"/>
        <end position="47"/>
    </location>
</feature>
<dbReference type="InterPro" id="IPR046338">
    <property type="entry name" value="GAIN_dom_sf"/>
</dbReference>
<keyword evidence="6" id="KW-0677">Repeat</keyword>
<feature type="transmembrane region" description="Helical" evidence="12">
    <location>
        <begin position="926"/>
        <end position="947"/>
    </location>
</feature>
<feature type="transmembrane region" description="Helical" evidence="12">
    <location>
        <begin position="959"/>
        <end position="981"/>
    </location>
</feature>
<evidence type="ECO:0000256" key="2">
    <source>
        <dbReference type="ARBA" id="ARBA00007343"/>
    </source>
</evidence>
<dbReference type="Gene3D" id="2.60.220.50">
    <property type="match status" value="1"/>
</dbReference>
<dbReference type="SMART" id="SM00303">
    <property type="entry name" value="GPS"/>
    <property type="match status" value="1"/>
</dbReference>
<dbReference type="CDD" id="cd15040">
    <property type="entry name" value="7tmB2_Adhesion"/>
    <property type="match status" value="1"/>
</dbReference>
<dbReference type="SMART" id="SM00369">
    <property type="entry name" value="LRR_TYP"/>
    <property type="match status" value="4"/>
</dbReference>
<dbReference type="InterPro" id="IPR017981">
    <property type="entry name" value="GPCR_2-like_7TM"/>
</dbReference>
<proteinExistence type="inferred from homology"/>
<evidence type="ECO:0000256" key="8">
    <source>
        <dbReference type="ARBA" id="ARBA00023136"/>
    </source>
</evidence>
<dbReference type="Gene3D" id="3.80.10.10">
    <property type="entry name" value="Ribonuclease Inhibitor"/>
    <property type="match status" value="1"/>
</dbReference>
<keyword evidence="10" id="KW-0325">Glycoprotein</keyword>
<sequence>MTTHSVLYNAGCLKAAIRIKMISKRRIYVKMALLRPITLILVLNVVVVQCTSSSSSMARLIRGTVCDKRGQQVSQCNCTLRQGAHGTSDDTFLVDCSSRELLNIPAKFPSNTLVLNLLNNSLTNIPSEAFLGLNRLQSLLLQDNFISDIRADSFLGLNQLTQLYLKNNTIREIKSRTFEHLPNLRKLHLEDNFVKTIAGDAFVGSPKIEEIILRNNPLICYCNAKYLKDWWSQQKQLFIIGARCINLNSQILVQIQDNEFGDCPDPGWIQCYNCVNRTSDGECISKGTIQQCASYQNSCETITRVVNGEFTLSKQCQEGETCSIHSVENSRHCTGERWTKCSTCCQTALCNSKSDITGFINEWFYNVTIYIQDELSGEESKINSLAAEIIRVLGSASKQVEGIHVITISAISAWPQKNGILQCDGVLKATVLADQIVWGIAATRDKMYHAWLKSLTRGDLDTINIDRDLGFAIERNDLCTANYTQDLKGVLYWKSIEVGKEQFVHCPNATSLDVWASRKCLQGPNKAVWDDANTVKCRYENARTEDLANLADTVPNKGNAESIMDTLANISKQAPDFNHQDISYTVAVLENMVDSSLSGITVAVVSDCASVISDLLNSNPDDLITSQRNTQSLRRLVQSVDTFLEEIPGMATIVQPNFGLAVNDVNPTMFRGAVFQTTRQPSTNERLSESKVKVNFNGTSGTSPDQEADISLTLPKSIFTDLNNTVPSRNQKIKFVVYQSDKFFSAQQVARFNRSDVEARPITDDAVTMTTQGTTRSYSFINSRVVAASIGKLQIKNLVEPVVASFKHIEESLYTIDGKEQKAETPRCVFWDFDLNDKNGGWSEEGCRVRRHVPNNFTECECDHLTNFALLMDVYGNIGQLSEGNKMALSIISYIGCGISLLALTATLLTYLIFKKLRKDNPSKILINLCAALFTAVLLFVIGSIVTQTGIGCQVVAVLLHYFLLATFTWMAVEAFYMYLALVKVFQTYYSKFILKCCAVGWGVPLVPIIVTLSISPGHYGLHNGICWLDRLPFYCAFLAPVGIILIINLIAFVLVIHQLMGYSAKKLNKTERSNTAIRLRGAISIVVLLGLTWLFALFSIGGANIVFSYLFAVFNSLQGLFIFVFYCVLKRDVQMAWLRCCCKDRVLESTSKSHSTASKGQTSSTPLTKARFKAEFDNKNGRKYVSKGHSNHSGDVNHSTSTEVTRI</sequence>
<evidence type="ECO:0000256" key="3">
    <source>
        <dbReference type="ARBA" id="ARBA00022614"/>
    </source>
</evidence>
<dbReference type="InterPro" id="IPR057244">
    <property type="entry name" value="GAIN_B"/>
</dbReference>
<evidence type="ECO:0000256" key="1">
    <source>
        <dbReference type="ARBA" id="ARBA00004141"/>
    </source>
</evidence>
<organism evidence="15 16">
    <name type="scientific">Owenia fusiformis</name>
    <name type="common">Polychaete worm</name>
    <dbReference type="NCBI Taxonomy" id="6347"/>
    <lineage>
        <taxon>Eukaryota</taxon>
        <taxon>Metazoa</taxon>
        <taxon>Spiralia</taxon>
        <taxon>Lophotrochozoa</taxon>
        <taxon>Annelida</taxon>
        <taxon>Polychaeta</taxon>
        <taxon>Sedentaria</taxon>
        <taxon>Canalipalpata</taxon>
        <taxon>Sabellida</taxon>
        <taxon>Oweniida</taxon>
        <taxon>Oweniidae</taxon>
        <taxon>Owenia</taxon>
    </lineage>
</organism>
<dbReference type="GO" id="GO:0016020">
    <property type="term" value="C:membrane"/>
    <property type="evidence" value="ECO:0007669"/>
    <property type="project" value="UniProtKB-SubCell"/>
</dbReference>
<feature type="region of interest" description="Disordered" evidence="11">
    <location>
        <begin position="1185"/>
        <end position="1208"/>
    </location>
</feature>
<reference evidence="15" key="1">
    <citation type="submission" date="2022-03" db="EMBL/GenBank/DDBJ databases">
        <authorList>
            <person name="Martin C."/>
        </authorList>
    </citation>
    <scope>NUCLEOTIDE SEQUENCE</scope>
</reference>
<dbReference type="InterPro" id="IPR000832">
    <property type="entry name" value="GPCR_2_secretin-like"/>
</dbReference>
<dbReference type="PRINTS" id="PR00249">
    <property type="entry name" value="GPCRSECRETIN"/>
</dbReference>
<dbReference type="AlphaFoldDB" id="A0A8J1XJ68"/>
<feature type="transmembrane region" description="Helical" evidence="12">
    <location>
        <begin position="1107"/>
        <end position="1130"/>
    </location>
</feature>
<keyword evidence="16" id="KW-1185">Reference proteome</keyword>
<evidence type="ECO:0000256" key="12">
    <source>
        <dbReference type="SAM" id="Phobius"/>
    </source>
</evidence>
<evidence type="ECO:0000313" key="15">
    <source>
        <dbReference type="EMBL" id="CAH1799387.1"/>
    </source>
</evidence>
<evidence type="ECO:0000256" key="6">
    <source>
        <dbReference type="ARBA" id="ARBA00022737"/>
    </source>
</evidence>
<dbReference type="GO" id="GO:0004930">
    <property type="term" value="F:G protein-coupled receptor activity"/>
    <property type="evidence" value="ECO:0007669"/>
    <property type="project" value="InterPro"/>
</dbReference>
<dbReference type="SUPFAM" id="SSF81321">
    <property type="entry name" value="Family A G protein-coupled receptor-like"/>
    <property type="match status" value="1"/>
</dbReference>
<evidence type="ECO:0000256" key="9">
    <source>
        <dbReference type="ARBA" id="ARBA00023157"/>
    </source>
</evidence>
<dbReference type="InterPro" id="IPR032675">
    <property type="entry name" value="LRR_dom_sf"/>
</dbReference>
<keyword evidence="4 12" id="KW-0812">Transmembrane</keyword>
<dbReference type="PROSITE" id="PS50261">
    <property type="entry name" value="G_PROTEIN_RECEP_F2_4"/>
    <property type="match status" value="1"/>
</dbReference>
<dbReference type="PANTHER" id="PTHR45692:SF1">
    <property type="entry name" value="G-PROTEIN COUPLED RECEPTORS FAMILY 2 PROFILE 2 DOMAIN-CONTAINING PROTEIN"/>
    <property type="match status" value="1"/>
</dbReference>
<comment type="subcellular location">
    <subcellularLocation>
        <location evidence="1">Membrane</location>
        <topology evidence="1">Multi-pass membrane protein</topology>
    </subcellularLocation>
</comment>
<dbReference type="OrthoDB" id="5961629at2759"/>
<evidence type="ECO:0008006" key="17">
    <source>
        <dbReference type="Google" id="ProtNLM"/>
    </source>
</evidence>
<comment type="similarity">
    <text evidence="2">Belongs to the G-protein coupled receptor 2 family. Adhesion G-protein coupled receptor (ADGR) subfamily.</text>
</comment>
<accession>A0A8J1XJ68</accession>
<gene>
    <name evidence="15" type="ORF">OFUS_LOCUS23401</name>
</gene>
<dbReference type="InterPro" id="IPR000203">
    <property type="entry name" value="GPS"/>
</dbReference>
<dbReference type="InterPro" id="IPR001611">
    <property type="entry name" value="Leu-rich_rpt"/>
</dbReference>
<dbReference type="PANTHER" id="PTHR45692">
    <property type="entry name" value="G_PROTEIN_RECEP_F2_4 DOMAIN-CONTAINING PROTEIN"/>
    <property type="match status" value="1"/>
</dbReference>
<evidence type="ECO:0000256" key="10">
    <source>
        <dbReference type="ARBA" id="ARBA00023180"/>
    </source>
</evidence>
<feature type="transmembrane region" description="Helical" evidence="12">
    <location>
        <begin position="1078"/>
        <end position="1101"/>
    </location>
</feature>
<keyword evidence="7 12" id="KW-1133">Transmembrane helix</keyword>
<evidence type="ECO:0000259" key="13">
    <source>
        <dbReference type="PROSITE" id="PS50221"/>
    </source>
</evidence>
<feature type="domain" description="G-protein coupled receptors family 2 profile 2" evidence="14">
    <location>
        <begin position="889"/>
        <end position="1131"/>
    </location>
</feature>
<dbReference type="Gene3D" id="1.20.1070.10">
    <property type="entry name" value="Rhodopsin 7-helix transmembrane proteins"/>
    <property type="match status" value="1"/>
</dbReference>
<dbReference type="EMBL" id="CAIIXF020000011">
    <property type="protein sequence ID" value="CAH1799387.1"/>
    <property type="molecule type" value="Genomic_DNA"/>
</dbReference>
<feature type="compositionally biased region" description="Polar residues" evidence="11">
    <location>
        <begin position="1192"/>
        <end position="1208"/>
    </location>
</feature>
<feature type="transmembrane region" description="Helical" evidence="12">
    <location>
        <begin position="1032"/>
        <end position="1057"/>
    </location>
</feature>
<evidence type="ECO:0000259" key="14">
    <source>
        <dbReference type="PROSITE" id="PS50261"/>
    </source>
</evidence>
<name>A0A8J1XJ68_OWEFU</name>
<keyword evidence="3" id="KW-0433">Leucine-rich repeat</keyword>
<dbReference type="Pfam" id="PF00002">
    <property type="entry name" value="7tm_2"/>
    <property type="match status" value="1"/>
</dbReference>
<dbReference type="Pfam" id="PF01825">
    <property type="entry name" value="GPS"/>
    <property type="match status" value="1"/>
</dbReference>
<evidence type="ECO:0000256" key="7">
    <source>
        <dbReference type="ARBA" id="ARBA00022989"/>
    </source>
</evidence>
<dbReference type="PROSITE" id="PS51450">
    <property type="entry name" value="LRR"/>
    <property type="match status" value="1"/>
</dbReference>
<dbReference type="Pfam" id="PF13855">
    <property type="entry name" value="LRR_8"/>
    <property type="match status" value="1"/>
</dbReference>
<dbReference type="SUPFAM" id="SSF52058">
    <property type="entry name" value="L domain-like"/>
    <property type="match status" value="1"/>
</dbReference>
<keyword evidence="5" id="KW-0732">Signal</keyword>
<dbReference type="InterPro" id="IPR017983">
    <property type="entry name" value="GPCR_2_secretin-like_CS"/>
</dbReference>
<feature type="transmembrane region" description="Helical" evidence="12">
    <location>
        <begin position="891"/>
        <end position="914"/>
    </location>
</feature>
<dbReference type="SUPFAM" id="SSF57302">
    <property type="entry name" value="Snake toxin-like"/>
    <property type="match status" value="1"/>
</dbReference>
<dbReference type="PROSITE" id="PS50221">
    <property type="entry name" value="GAIN_B"/>
    <property type="match status" value="1"/>
</dbReference>
<dbReference type="GO" id="GO:0007166">
    <property type="term" value="P:cell surface receptor signaling pathway"/>
    <property type="evidence" value="ECO:0007669"/>
    <property type="project" value="InterPro"/>
</dbReference>
<feature type="transmembrane region" description="Helical" evidence="12">
    <location>
        <begin position="993"/>
        <end position="1012"/>
    </location>
</feature>
<evidence type="ECO:0000256" key="11">
    <source>
        <dbReference type="SAM" id="MobiDB-lite"/>
    </source>
</evidence>
<evidence type="ECO:0000313" key="16">
    <source>
        <dbReference type="Proteomes" id="UP000749559"/>
    </source>
</evidence>
<evidence type="ECO:0000256" key="4">
    <source>
        <dbReference type="ARBA" id="ARBA00022692"/>
    </source>
</evidence>
<dbReference type="Proteomes" id="UP000749559">
    <property type="component" value="Unassembled WGS sequence"/>
</dbReference>
<dbReference type="PROSITE" id="PS00650">
    <property type="entry name" value="G_PROTEIN_RECEP_F2_2"/>
    <property type="match status" value="1"/>
</dbReference>
<protein>
    <recommendedName>
        <fullName evidence="17">Adhesion G-protein coupled receptor G6</fullName>
    </recommendedName>
</protein>
<dbReference type="CDD" id="cd23539">
    <property type="entry name" value="TFP_LU_ECD_CinHb4_like"/>
    <property type="match status" value="1"/>
</dbReference>
<dbReference type="InterPro" id="IPR003591">
    <property type="entry name" value="Leu-rich_rpt_typical-subtyp"/>
</dbReference>
<evidence type="ECO:0000256" key="5">
    <source>
        <dbReference type="ARBA" id="ARBA00022729"/>
    </source>
</evidence>
<feature type="domain" description="GAIN-B" evidence="13">
    <location>
        <begin position="700"/>
        <end position="878"/>
    </location>
</feature>
<dbReference type="FunFam" id="1.20.1070.10:FF:000058">
    <property type="entry name" value="Adhesion G protein-coupled receptor F5"/>
    <property type="match status" value="1"/>
</dbReference>
<keyword evidence="8 12" id="KW-0472">Membrane</keyword>
<dbReference type="InterPro" id="IPR045860">
    <property type="entry name" value="Snake_toxin-like_sf"/>
</dbReference>